<dbReference type="PANTHER" id="PTHR37708">
    <property type="entry name" value="HOMEOBOX HOX-B3-LIKE PROTEIN"/>
    <property type="match status" value="1"/>
</dbReference>
<feature type="compositionally biased region" description="Polar residues" evidence="1">
    <location>
        <begin position="136"/>
        <end position="153"/>
    </location>
</feature>
<evidence type="ECO:0000256" key="1">
    <source>
        <dbReference type="SAM" id="MobiDB-lite"/>
    </source>
</evidence>
<feature type="compositionally biased region" description="Basic and acidic residues" evidence="1">
    <location>
        <begin position="76"/>
        <end position="87"/>
    </location>
</feature>
<keyword evidence="3" id="KW-1185">Reference proteome</keyword>
<dbReference type="EMBL" id="JBBPBN010000021">
    <property type="protein sequence ID" value="KAK9016038.1"/>
    <property type="molecule type" value="Genomic_DNA"/>
</dbReference>
<feature type="region of interest" description="Disordered" evidence="1">
    <location>
        <begin position="76"/>
        <end position="168"/>
    </location>
</feature>
<protein>
    <submittedName>
        <fullName evidence="2">Uncharacterized protein</fullName>
    </submittedName>
</protein>
<feature type="region of interest" description="Disordered" evidence="1">
    <location>
        <begin position="1"/>
        <end position="22"/>
    </location>
</feature>
<comment type="caution">
    <text evidence="2">The sequence shown here is derived from an EMBL/GenBank/DDBJ whole genome shotgun (WGS) entry which is preliminary data.</text>
</comment>
<dbReference type="Proteomes" id="UP001396334">
    <property type="component" value="Unassembled WGS sequence"/>
</dbReference>
<evidence type="ECO:0000313" key="2">
    <source>
        <dbReference type="EMBL" id="KAK9016038.1"/>
    </source>
</evidence>
<dbReference type="PANTHER" id="PTHR37708:SF2">
    <property type="entry name" value="HOMEOBOX HOX-B3-LIKE PROTEIN"/>
    <property type="match status" value="1"/>
</dbReference>
<accession>A0ABR2RSR8</accession>
<proteinExistence type="predicted"/>
<name>A0ABR2RSR8_9ROSI</name>
<feature type="compositionally biased region" description="Low complexity" evidence="1">
    <location>
        <begin position="92"/>
        <end position="106"/>
    </location>
</feature>
<evidence type="ECO:0000313" key="3">
    <source>
        <dbReference type="Proteomes" id="UP001396334"/>
    </source>
</evidence>
<reference evidence="2 3" key="1">
    <citation type="journal article" date="2024" name="G3 (Bethesda)">
        <title>Genome assembly of Hibiscus sabdariffa L. provides insights into metabolisms of medicinal natural products.</title>
        <authorList>
            <person name="Kim T."/>
        </authorList>
    </citation>
    <scope>NUCLEOTIDE SEQUENCE [LARGE SCALE GENOMIC DNA]</scope>
    <source>
        <strain evidence="2">TK-2024</strain>
        <tissue evidence="2">Old leaves</tissue>
    </source>
</reference>
<gene>
    <name evidence="2" type="ORF">V6N11_007123</name>
</gene>
<sequence length="168" mass="18615">MLGTRNSSRRTHQPNPNLESPIHALDPISLILSLNSSPTNPIPLKLTTHSYIMERGPRYRAYADLRETRLRMKCGKQRETEFKETQKKKLVKSSSSLGISRKGSSVLAPSVPDFSATSRKENRKPPVISAVELTSPGKNWSRGNNVPLSNSRGTKPANAGEKKGRLKN</sequence>
<organism evidence="2 3">
    <name type="scientific">Hibiscus sabdariffa</name>
    <name type="common">roselle</name>
    <dbReference type="NCBI Taxonomy" id="183260"/>
    <lineage>
        <taxon>Eukaryota</taxon>
        <taxon>Viridiplantae</taxon>
        <taxon>Streptophyta</taxon>
        <taxon>Embryophyta</taxon>
        <taxon>Tracheophyta</taxon>
        <taxon>Spermatophyta</taxon>
        <taxon>Magnoliopsida</taxon>
        <taxon>eudicotyledons</taxon>
        <taxon>Gunneridae</taxon>
        <taxon>Pentapetalae</taxon>
        <taxon>rosids</taxon>
        <taxon>malvids</taxon>
        <taxon>Malvales</taxon>
        <taxon>Malvaceae</taxon>
        <taxon>Malvoideae</taxon>
        <taxon>Hibiscus</taxon>
    </lineage>
</organism>